<keyword evidence="2" id="KW-0472">Membrane</keyword>
<reference evidence="3 4" key="1">
    <citation type="journal article" date="2023" name="Plants (Basel)">
        <title>Bridging the Gap: Combining Genomics and Transcriptomics Approaches to Understand Stylosanthes scabra, an Orphan Legume from the Brazilian Caatinga.</title>
        <authorList>
            <person name="Ferreira-Neto J.R.C."/>
            <person name="da Silva M.D."/>
            <person name="Binneck E."/>
            <person name="de Melo N.F."/>
            <person name="da Silva R.H."/>
            <person name="de Melo A.L.T.M."/>
            <person name="Pandolfi V."/>
            <person name="Bustamante F.O."/>
            <person name="Brasileiro-Vidal A.C."/>
            <person name="Benko-Iseppon A.M."/>
        </authorList>
    </citation>
    <scope>NUCLEOTIDE SEQUENCE [LARGE SCALE GENOMIC DNA]</scope>
    <source>
        <tissue evidence="3">Leaves</tissue>
    </source>
</reference>
<dbReference type="EMBL" id="JASCZI010030392">
    <property type="protein sequence ID" value="MED6122136.1"/>
    <property type="molecule type" value="Genomic_DNA"/>
</dbReference>
<name>A0ABU6RDQ7_9FABA</name>
<keyword evidence="2" id="KW-0812">Transmembrane</keyword>
<gene>
    <name evidence="3" type="ORF">PIB30_037018</name>
</gene>
<keyword evidence="2" id="KW-1133">Transmembrane helix</keyword>
<keyword evidence="4" id="KW-1185">Reference proteome</keyword>
<protein>
    <submittedName>
        <fullName evidence="3">Uncharacterized protein</fullName>
    </submittedName>
</protein>
<organism evidence="3 4">
    <name type="scientific">Stylosanthes scabra</name>
    <dbReference type="NCBI Taxonomy" id="79078"/>
    <lineage>
        <taxon>Eukaryota</taxon>
        <taxon>Viridiplantae</taxon>
        <taxon>Streptophyta</taxon>
        <taxon>Embryophyta</taxon>
        <taxon>Tracheophyta</taxon>
        <taxon>Spermatophyta</taxon>
        <taxon>Magnoliopsida</taxon>
        <taxon>eudicotyledons</taxon>
        <taxon>Gunneridae</taxon>
        <taxon>Pentapetalae</taxon>
        <taxon>rosids</taxon>
        <taxon>fabids</taxon>
        <taxon>Fabales</taxon>
        <taxon>Fabaceae</taxon>
        <taxon>Papilionoideae</taxon>
        <taxon>50 kb inversion clade</taxon>
        <taxon>dalbergioids sensu lato</taxon>
        <taxon>Dalbergieae</taxon>
        <taxon>Pterocarpus clade</taxon>
        <taxon>Stylosanthes</taxon>
    </lineage>
</organism>
<evidence type="ECO:0000256" key="1">
    <source>
        <dbReference type="SAM" id="MobiDB-lite"/>
    </source>
</evidence>
<feature type="transmembrane region" description="Helical" evidence="2">
    <location>
        <begin position="80"/>
        <end position="98"/>
    </location>
</feature>
<accession>A0ABU6RDQ7</accession>
<feature type="region of interest" description="Disordered" evidence="1">
    <location>
        <begin position="1"/>
        <end position="29"/>
    </location>
</feature>
<sequence>MYGYQRRYHREGGGNLLGKSSLQKPPNNSVSKTLTYPFTHDHWTTSLASVPSICPKPSAIPNPNPLGVLKVNGLGGFTDGFGSLFWYLCSAFFFIAFVSNKFSLLLHLHTFFICFVIISVRTRPKHLNRCVQSYMKWKGSEFIIHDHNFVMDSSTTGSLASPYHDPPKPEGESFVLDLYDLEMAI</sequence>
<evidence type="ECO:0000313" key="3">
    <source>
        <dbReference type="EMBL" id="MED6122136.1"/>
    </source>
</evidence>
<proteinExistence type="predicted"/>
<comment type="caution">
    <text evidence="3">The sequence shown here is derived from an EMBL/GenBank/DDBJ whole genome shotgun (WGS) entry which is preliminary data.</text>
</comment>
<feature type="transmembrane region" description="Helical" evidence="2">
    <location>
        <begin position="104"/>
        <end position="120"/>
    </location>
</feature>
<dbReference type="Proteomes" id="UP001341840">
    <property type="component" value="Unassembled WGS sequence"/>
</dbReference>
<feature type="compositionally biased region" description="Polar residues" evidence="1">
    <location>
        <begin position="18"/>
        <end position="29"/>
    </location>
</feature>
<evidence type="ECO:0000313" key="4">
    <source>
        <dbReference type="Proteomes" id="UP001341840"/>
    </source>
</evidence>
<evidence type="ECO:0000256" key="2">
    <source>
        <dbReference type="SAM" id="Phobius"/>
    </source>
</evidence>